<dbReference type="AlphaFoldDB" id="A0ABD1DTJ6"/>
<dbReference type="Proteomes" id="UP001562425">
    <property type="component" value="Unassembled WGS sequence"/>
</dbReference>
<protein>
    <submittedName>
        <fullName evidence="1">Uncharacterized protein</fullName>
    </submittedName>
</protein>
<accession>A0ABD1DTJ6</accession>
<gene>
    <name evidence="1" type="ORF">pipiens_005839</name>
</gene>
<evidence type="ECO:0000313" key="1">
    <source>
        <dbReference type="EMBL" id="KAL1403020.1"/>
    </source>
</evidence>
<reference evidence="1 2" key="1">
    <citation type="submission" date="2024-05" db="EMBL/GenBank/DDBJ databases">
        <title>Culex pipiens pipiens assembly and annotation.</title>
        <authorList>
            <person name="Alout H."/>
            <person name="Durand T."/>
        </authorList>
    </citation>
    <scope>NUCLEOTIDE SEQUENCE [LARGE SCALE GENOMIC DNA]</scope>
    <source>
        <strain evidence="1">HA-2024</strain>
        <tissue evidence="1">Whole body</tissue>
    </source>
</reference>
<proteinExistence type="predicted"/>
<evidence type="ECO:0000313" key="2">
    <source>
        <dbReference type="Proteomes" id="UP001562425"/>
    </source>
</evidence>
<dbReference type="EMBL" id="JBEHCU010002206">
    <property type="protein sequence ID" value="KAL1403020.1"/>
    <property type="molecule type" value="Genomic_DNA"/>
</dbReference>
<organism evidence="1 2">
    <name type="scientific">Culex pipiens pipiens</name>
    <name type="common">Northern house mosquito</name>
    <dbReference type="NCBI Taxonomy" id="38569"/>
    <lineage>
        <taxon>Eukaryota</taxon>
        <taxon>Metazoa</taxon>
        <taxon>Ecdysozoa</taxon>
        <taxon>Arthropoda</taxon>
        <taxon>Hexapoda</taxon>
        <taxon>Insecta</taxon>
        <taxon>Pterygota</taxon>
        <taxon>Neoptera</taxon>
        <taxon>Endopterygota</taxon>
        <taxon>Diptera</taxon>
        <taxon>Nematocera</taxon>
        <taxon>Culicoidea</taxon>
        <taxon>Culicidae</taxon>
        <taxon>Culicinae</taxon>
        <taxon>Culicini</taxon>
        <taxon>Culex</taxon>
        <taxon>Culex</taxon>
    </lineage>
</organism>
<feature type="non-terminal residue" evidence="1">
    <location>
        <position position="1"/>
    </location>
</feature>
<keyword evidence="2" id="KW-1185">Reference proteome</keyword>
<name>A0ABD1DTJ6_CULPP</name>
<sequence length="27" mass="3004">PILVVTCVQQERKVNHHVSTSILCDAN</sequence>
<comment type="caution">
    <text evidence="1">The sequence shown here is derived from an EMBL/GenBank/DDBJ whole genome shotgun (WGS) entry which is preliminary data.</text>
</comment>